<dbReference type="InterPro" id="IPR034074">
    <property type="entry name" value="Y4bN_pept_dom"/>
</dbReference>
<keyword evidence="2" id="KW-0645">Protease</keyword>
<keyword evidence="7" id="KW-1185">Reference proteome</keyword>
<dbReference type="PANTHER" id="PTHR43806:SF11">
    <property type="entry name" value="CEREVISIN-RELATED"/>
    <property type="match status" value="1"/>
</dbReference>
<dbReference type="Gene3D" id="3.40.50.200">
    <property type="entry name" value="Peptidase S8/S53 domain"/>
    <property type="match status" value="1"/>
</dbReference>
<dbReference type="CDD" id="cd04847">
    <property type="entry name" value="Peptidases_S8_Subtilisin_like_2"/>
    <property type="match status" value="1"/>
</dbReference>
<dbReference type="InterPro" id="IPR050131">
    <property type="entry name" value="Peptidase_S8_subtilisin-like"/>
</dbReference>
<evidence type="ECO:0000256" key="2">
    <source>
        <dbReference type="ARBA" id="ARBA00022670"/>
    </source>
</evidence>
<keyword evidence="4" id="KW-0720">Serine protease</keyword>
<dbReference type="EMBL" id="CP141259">
    <property type="protein sequence ID" value="WRL48644.1"/>
    <property type="molecule type" value="Genomic_DNA"/>
</dbReference>
<dbReference type="InterPro" id="IPR000209">
    <property type="entry name" value="Peptidase_S8/S53_dom"/>
</dbReference>
<dbReference type="PRINTS" id="PR00723">
    <property type="entry name" value="SUBTILISIN"/>
</dbReference>
<evidence type="ECO:0000259" key="5">
    <source>
        <dbReference type="Pfam" id="PF00082"/>
    </source>
</evidence>
<feature type="domain" description="Peptidase S8/S53" evidence="5">
    <location>
        <begin position="236"/>
        <end position="570"/>
    </location>
</feature>
<evidence type="ECO:0000256" key="3">
    <source>
        <dbReference type="ARBA" id="ARBA00022801"/>
    </source>
</evidence>
<reference evidence="6 7" key="1">
    <citation type="submission" date="2023-12" db="EMBL/GenBank/DDBJ databases">
        <title>A. evansii MAY27, complete genome.</title>
        <authorList>
            <person name="Wang Y."/>
        </authorList>
    </citation>
    <scope>NUCLEOTIDE SEQUENCE [LARGE SCALE GENOMIC DNA]</scope>
    <source>
        <strain evidence="6 7">MAY27</strain>
    </source>
</reference>
<dbReference type="SUPFAM" id="SSF52743">
    <property type="entry name" value="Subtilisin-like"/>
    <property type="match status" value="1"/>
</dbReference>
<gene>
    <name evidence="6" type="ORF">U5817_11490</name>
</gene>
<organism evidence="6 7">
    <name type="scientific">Aromatoleum evansii</name>
    <name type="common">Azoarcus evansii</name>
    <dbReference type="NCBI Taxonomy" id="59406"/>
    <lineage>
        <taxon>Bacteria</taxon>
        <taxon>Pseudomonadati</taxon>
        <taxon>Pseudomonadota</taxon>
        <taxon>Betaproteobacteria</taxon>
        <taxon>Rhodocyclales</taxon>
        <taxon>Rhodocyclaceae</taxon>
        <taxon>Aromatoleum</taxon>
    </lineage>
</organism>
<dbReference type="InterPro" id="IPR036852">
    <property type="entry name" value="Peptidase_S8/S53_dom_sf"/>
</dbReference>
<keyword evidence="3" id="KW-0378">Hydrolase</keyword>
<comment type="similarity">
    <text evidence="1">Belongs to the peptidase S8 family.</text>
</comment>
<proteinExistence type="inferred from homology"/>
<evidence type="ECO:0000313" key="6">
    <source>
        <dbReference type="EMBL" id="WRL48644.1"/>
    </source>
</evidence>
<protein>
    <submittedName>
        <fullName evidence="6">S8 family peptidase</fullName>
    </submittedName>
</protein>
<evidence type="ECO:0000313" key="7">
    <source>
        <dbReference type="Proteomes" id="UP001626593"/>
    </source>
</evidence>
<dbReference type="InterPro" id="IPR015500">
    <property type="entry name" value="Peptidase_S8_subtilisin-rel"/>
</dbReference>
<dbReference type="PANTHER" id="PTHR43806">
    <property type="entry name" value="PEPTIDASE S8"/>
    <property type="match status" value="1"/>
</dbReference>
<dbReference type="Proteomes" id="UP001626593">
    <property type="component" value="Chromosome"/>
</dbReference>
<evidence type="ECO:0000256" key="4">
    <source>
        <dbReference type="ARBA" id="ARBA00022825"/>
    </source>
</evidence>
<sequence length="784" mass="86482">MLREQLQEVAAAQGSLVAQQKDANLEVGVGIQVEFESFDSVRLATESLARDRSGIELMNVRKREEKVFATVFVPDGKLVHFEHILTAYAEQETQSGQPKNQPLVDAIQTVRAATFESLWTDAPEALPADMEQPIWWEAWLPAGEHRLRTIDEFRRIAELSGMQTRDQAVHFPERSVVLMYGSQALILSSPLLLNAIAELRRAKDTAEFFDSLPVEDQDGWVDELLTRVTPGASLPICVTLLDTGVNIGHPLLTPHAHTTDLYSISEAWATDDTNGHGTQLAGLVMYGDLARALESNHALEISHGLESVKVLRHTGDNQGEVFGSLTGAAVMLPEEANNDRTRVFAMAITARDGRDRGRPSSWSAAVDRLACDYDNQGEKPRLFVIAAGNSNNDSWGDYPASLSTDSIRDPGQAWNALTVGAYTQLTDITDKDAEDYRAVAEVGALSPYTTTSATWPREWPWKPDVVFEGGNVGKDSEAFCSTFVSLSLLTTHHQPTERLFWTTWATSAATALGANFAAKLWASYPQFWPETVRAMIVHSARWTDAMLTEYLPNGRSQQALTSLLRHCGYGVPSLERALWSAANSLNLIVQDSLQPYEKTSSGIKTRDMHLHDLPWPQDSLLALGNTQVTLRVTLSYFIEPNPGERGNTDKYAYQSHALRFAVRRPLETEAQFRARINLRAQEEEAGLPGSSAGDGGWFLGRLRARGSILSDSWTGSAAELANRGQLAVFPAMGWWRNRPAVGRFDRTARYALVVSIEAPTVEQDLYAVVEHLIAQTQIAAAVAT</sequence>
<accession>A0ABZ1ARY8</accession>
<evidence type="ECO:0000256" key="1">
    <source>
        <dbReference type="ARBA" id="ARBA00011073"/>
    </source>
</evidence>
<name>A0ABZ1ARY8_AROEV</name>
<dbReference type="RefSeq" id="WP_407280855.1">
    <property type="nucleotide sequence ID" value="NZ_CP141259.1"/>
</dbReference>
<dbReference type="Pfam" id="PF00082">
    <property type="entry name" value="Peptidase_S8"/>
    <property type="match status" value="1"/>
</dbReference>